<dbReference type="InterPro" id="IPR008728">
    <property type="entry name" value="Elongator_complex_protein_4"/>
</dbReference>
<keyword evidence="11" id="KW-0539">Nucleus</keyword>
<comment type="subcellular location">
    <subcellularLocation>
        <location evidence="2">Cytoplasm</location>
    </subcellularLocation>
    <subcellularLocation>
        <location evidence="1">Nucleus</location>
    </subcellularLocation>
</comment>
<name>A0AAV6KK28_9ERIC</name>
<comment type="similarity">
    <text evidence="5">Belongs to the UDP-glycosyltransferase family.</text>
</comment>
<evidence type="ECO:0000256" key="1">
    <source>
        <dbReference type="ARBA" id="ARBA00004123"/>
    </source>
</evidence>
<dbReference type="GO" id="GO:0008194">
    <property type="term" value="F:UDP-glycosyltransferase activity"/>
    <property type="evidence" value="ECO:0007669"/>
    <property type="project" value="InterPro"/>
</dbReference>
<dbReference type="SUPFAM" id="SSF52540">
    <property type="entry name" value="P-loop containing nucleoside triphosphate hydrolases"/>
    <property type="match status" value="1"/>
</dbReference>
<dbReference type="GO" id="GO:0033588">
    <property type="term" value="C:elongator holoenzyme complex"/>
    <property type="evidence" value="ECO:0007669"/>
    <property type="project" value="InterPro"/>
</dbReference>
<dbReference type="AlphaFoldDB" id="A0AAV6KK28"/>
<evidence type="ECO:0000256" key="11">
    <source>
        <dbReference type="ARBA" id="ARBA00023242"/>
    </source>
</evidence>
<dbReference type="GO" id="GO:0002098">
    <property type="term" value="P:tRNA wobble uridine modification"/>
    <property type="evidence" value="ECO:0007669"/>
    <property type="project" value="InterPro"/>
</dbReference>
<dbReference type="GO" id="GO:0008023">
    <property type="term" value="C:transcription elongation factor complex"/>
    <property type="evidence" value="ECO:0007669"/>
    <property type="project" value="TreeGrafter"/>
</dbReference>
<evidence type="ECO:0000256" key="10">
    <source>
        <dbReference type="ARBA" id="ARBA00023241"/>
    </source>
</evidence>
<gene>
    <name evidence="13" type="ORF">RHGRI_010669</name>
</gene>
<keyword evidence="14" id="KW-1185">Reference proteome</keyword>
<evidence type="ECO:0000256" key="4">
    <source>
        <dbReference type="ARBA" id="ARBA00007573"/>
    </source>
</evidence>
<comment type="similarity">
    <text evidence="4">Belongs to the ELP4 family.</text>
</comment>
<dbReference type="Pfam" id="PF26168">
    <property type="entry name" value="Glyco_transf_N"/>
    <property type="match status" value="1"/>
</dbReference>
<dbReference type="Pfam" id="PF05625">
    <property type="entry name" value="PAXNEB"/>
    <property type="match status" value="1"/>
</dbReference>
<sequence>MDNKEYSMKVLMQPWLAYGHISPYLELAKKLSDRNFYIYFCSTPINLSTVRKKLDHKYLLSIQLVELHLPSLPDLPPSHHTTNGLPAHLMTTLKTAFDTAANSDFPEILTTLTPDLVIYDQNQPWAPAVASSHNIPAIQFLTFGAAVISFGLHMFKNPGEAFPYPEMIRSRKFNRSTVHGTGKQPSGDEIMKEVHRFLESLNRSCDIILVKSFREIEGKYIDYLSTLAVKKIVPVGPLVEDWPVDISEDENSKDIIQWLDKKEKSSTVFVSFGSECFLTKEEIEELAHGLELSQVNFIWVVRFPVGEEVSWTSSGIVEDIVSSMAATKTRSSSFSRNISVASTPQIPGLKCGPNGTIFVSSGIPHLDKILGGGFPLGSLVMVMEDIEAPHHMLLLRNFMSQGLVHNQPLLYASPSCEPRSFLGTLPSPVLSKDDKSRDHDPEQEKGLRIAWQYRKYFGEHQQNMEGQRDGKPEYCTDFDLRKPLERRFLSGQRIDCVSLAGSPSLDTFRDRCSTFLAQLPRYDGNLTSAGRIAVQSFYAPQCEYSNREWEMLSFIRSLKSMVRYSNAVAVITFPPSLVSPSFSKRWQHLADTLLSVKAIPDEDKELANLLTGYNDMVGLLNVHKVAHFNTQMSGVPFPPMLCSSEDF</sequence>
<protein>
    <recommendedName>
        <fullName evidence="6">Elongator complex protein 4</fullName>
    </recommendedName>
</protein>
<dbReference type="InterPro" id="IPR058980">
    <property type="entry name" value="Glyco_transf_N"/>
</dbReference>
<keyword evidence="10" id="KW-0284">Flavonoid biosynthesis</keyword>
<comment type="caution">
    <text evidence="13">The sequence shown here is derived from an EMBL/GenBank/DDBJ whole genome shotgun (WGS) entry which is preliminary data.</text>
</comment>
<reference evidence="13" key="1">
    <citation type="submission" date="2020-08" db="EMBL/GenBank/DDBJ databases">
        <title>Plant Genome Project.</title>
        <authorList>
            <person name="Zhang R.-G."/>
        </authorList>
    </citation>
    <scope>NUCLEOTIDE SEQUENCE</scope>
    <source>
        <strain evidence="13">WSP0</strain>
        <tissue evidence="13">Leaf</tissue>
    </source>
</reference>
<dbReference type="EMBL" id="JACTNZ010000004">
    <property type="protein sequence ID" value="KAG5552649.1"/>
    <property type="molecule type" value="Genomic_DNA"/>
</dbReference>
<evidence type="ECO:0000256" key="7">
    <source>
        <dbReference type="ARBA" id="ARBA00022490"/>
    </source>
</evidence>
<dbReference type="InterPro" id="IPR027417">
    <property type="entry name" value="P-loop_NTPase"/>
</dbReference>
<dbReference type="SUPFAM" id="SSF53756">
    <property type="entry name" value="UDP-Glycosyltransferase/glycogen phosphorylase"/>
    <property type="match status" value="1"/>
</dbReference>
<evidence type="ECO:0000313" key="14">
    <source>
        <dbReference type="Proteomes" id="UP000823749"/>
    </source>
</evidence>
<dbReference type="PANTHER" id="PTHR12896:SF1">
    <property type="entry name" value="ELONGATOR COMPLEX PROTEIN 4"/>
    <property type="match status" value="1"/>
</dbReference>
<dbReference type="PANTHER" id="PTHR12896">
    <property type="entry name" value="PAX6 NEIGHBOR PROTEIN PAXNEB"/>
    <property type="match status" value="1"/>
</dbReference>
<evidence type="ECO:0000256" key="9">
    <source>
        <dbReference type="ARBA" id="ARBA00022694"/>
    </source>
</evidence>
<proteinExistence type="inferred from homology"/>
<evidence type="ECO:0000256" key="5">
    <source>
        <dbReference type="ARBA" id="ARBA00009995"/>
    </source>
</evidence>
<keyword evidence="7" id="KW-0963">Cytoplasm</keyword>
<dbReference type="Gene3D" id="3.40.50.2000">
    <property type="entry name" value="Glycogen Phosphorylase B"/>
    <property type="match status" value="1"/>
</dbReference>
<evidence type="ECO:0000256" key="3">
    <source>
        <dbReference type="ARBA" id="ARBA00005043"/>
    </source>
</evidence>
<dbReference type="GO" id="GO:0005737">
    <property type="term" value="C:cytoplasm"/>
    <property type="evidence" value="ECO:0007669"/>
    <property type="project" value="UniProtKB-SubCell"/>
</dbReference>
<dbReference type="GO" id="GO:0009813">
    <property type="term" value="P:flavonoid biosynthetic process"/>
    <property type="evidence" value="ECO:0007669"/>
    <property type="project" value="UniProtKB-KW"/>
</dbReference>
<dbReference type="Proteomes" id="UP000823749">
    <property type="component" value="Chromosome 4"/>
</dbReference>
<feature type="domain" description="Glycosyltransferase N-terminal" evidence="12">
    <location>
        <begin position="8"/>
        <end position="238"/>
    </location>
</feature>
<dbReference type="CDD" id="cd03784">
    <property type="entry name" value="GT1_Gtf-like"/>
    <property type="match status" value="1"/>
</dbReference>
<evidence type="ECO:0000259" key="12">
    <source>
        <dbReference type="Pfam" id="PF26168"/>
    </source>
</evidence>
<comment type="pathway">
    <text evidence="3">tRNA modification; 5-methoxycarbonylmethyl-2-thiouridine-tRNA biosynthesis.</text>
</comment>
<organism evidence="13 14">
    <name type="scientific">Rhododendron griersonianum</name>
    <dbReference type="NCBI Taxonomy" id="479676"/>
    <lineage>
        <taxon>Eukaryota</taxon>
        <taxon>Viridiplantae</taxon>
        <taxon>Streptophyta</taxon>
        <taxon>Embryophyta</taxon>
        <taxon>Tracheophyta</taxon>
        <taxon>Spermatophyta</taxon>
        <taxon>Magnoliopsida</taxon>
        <taxon>eudicotyledons</taxon>
        <taxon>Gunneridae</taxon>
        <taxon>Pentapetalae</taxon>
        <taxon>asterids</taxon>
        <taxon>Ericales</taxon>
        <taxon>Ericaceae</taxon>
        <taxon>Ericoideae</taxon>
        <taxon>Rhodoreae</taxon>
        <taxon>Rhododendron</taxon>
    </lineage>
</organism>
<evidence type="ECO:0000256" key="2">
    <source>
        <dbReference type="ARBA" id="ARBA00004496"/>
    </source>
</evidence>
<evidence type="ECO:0000256" key="8">
    <source>
        <dbReference type="ARBA" id="ARBA00022679"/>
    </source>
</evidence>
<keyword evidence="9" id="KW-0819">tRNA processing</keyword>
<evidence type="ECO:0000313" key="13">
    <source>
        <dbReference type="EMBL" id="KAG5552649.1"/>
    </source>
</evidence>
<evidence type="ECO:0000256" key="6">
    <source>
        <dbReference type="ARBA" id="ARBA00020265"/>
    </source>
</evidence>
<keyword evidence="8" id="KW-0808">Transferase</keyword>
<dbReference type="CDD" id="cd19494">
    <property type="entry name" value="Elp4"/>
    <property type="match status" value="1"/>
</dbReference>
<accession>A0AAV6KK28</accession>
<dbReference type="InterPro" id="IPR002213">
    <property type="entry name" value="UDP_glucos_trans"/>
</dbReference>
<dbReference type="Gene3D" id="3.40.50.300">
    <property type="entry name" value="P-loop containing nucleotide triphosphate hydrolases"/>
    <property type="match status" value="1"/>
</dbReference>